<keyword evidence="1" id="KW-0805">Transcription regulation</keyword>
<dbReference type="SUPFAM" id="SSF51215">
    <property type="entry name" value="Regulatory protein AraC"/>
    <property type="match status" value="1"/>
</dbReference>
<dbReference type="Pfam" id="PF12833">
    <property type="entry name" value="HTH_18"/>
    <property type="match status" value="1"/>
</dbReference>
<name>A0A081NZN8_9BACL</name>
<dbReference type="SUPFAM" id="SSF46689">
    <property type="entry name" value="Homeodomain-like"/>
    <property type="match status" value="2"/>
</dbReference>
<accession>A0A081NZN8</accession>
<dbReference type="GO" id="GO:0043565">
    <property type="term" value="F:sequence-specific DNA binding"/>
    <property type="evidence" value="ECO:0007669"/>
    <property type="project" value="InterPro"/>
</dbReference>
<dbReference type="PROSITE" id="PS01124">
    <property type="entry name" value="HTH_ARAC_FAMILY_2"/>
    <property type="match status" value="1"/>
</dbReference>
<dbReference type="OrthoDB" id="192171at2"/>
<dbReference type="RefSeq" id="WP_036686856.1">
    <property type="nucleotide sequence ID" value="NZ_JNVM01000018.1"/>
</dbReference>
<dbReference type="PROSITE" id="PS00041">
    <property type="entry name" value="HTH_ARAC_FAMILY_1"/>
    <property type="match status" value="1"/>
</dbReference>
<keyword evidence="6" id="KW-1185">Reference proteome</keyword>
<evidence type="ECO:0000256" key="1">
    <source>
        <dbReference type="ARBA" id="ARBA00023015"/>
    </source>
</evidence>
<dbReference type="InterPro" id="IPR018060">
    <property type="entry name" value="HTH_AraC"/>
</dbReference>
<dbReference type="InterPro" id="IPR020449">
    <property type="entry name" value="Tscrpt_reg_AraC-type_HTH"/>
</dbReference>
<reference evidence="5 6" key="1">
    <citation type="submission" date="2014-06" db="EMBL/GenBank/DDBJ databases">
        <title>Draft genome sequence of Paenibacillus sp. MSt1.</title>
        <authorList>
            <person name="Aw Y.K."/>
            <person name="Ong K.S."/>
            <person name="Gan H.M."/>
            <person name="Lee S.M."/>
        </authorList>
    </citation>
    <scope>NUCLEOTIDE SEQUENCE [LARGE SCALE GENOMIC DNA]</scope>
    <source>
        <strain evidence="5 6">MSt1</strain>
    </source>
</reference>
<evidence type="ECO:0000313" key="6">
    <source>
        <dbReference type="Proteomes" id="UP000028123"/>
    </source>
</evidence>
<sequence>MPILEFTSPPLPHYLASGFCVIAPGRKHPNRHNIGVFDLLVVQEGCIYIMEGGVYYEVTAGHAIILRPDRHHYSPQGCTTDTAHYWLHFNTTGAWRETEEGVPTLPPVSIEEKSFTMQTFAIQLPQFTKLLKPTSVYRTMQQLGALEKESHRNWARWKHQQLFQQVLEQLNASLQAEAPPPGAEVADQAASYLRQHFKQAVTAQSLGEALNFHPVYIARCMQREFGCSPFEYLLRYRLEQAKLLLLQTDFPVARVAEEVGFSQAAYFTSCFVKVEGLTPRAYRKRFSHA</sequence>
<dbReference type="eggNOG" id="COG2207">
    <property type="taxonomic scope" value="Bacteria"/>
</dbReference>
<dbReference type="PANTHER" id="PTHR43280:SF28">
    <property type="entry name" value="HTH-TYPE TRANSCRIPTIONAL ACTIVATOR RHAS"/>
    <property type="match status" value="1"/>
</dbReference>
<dbReference type="InterPro" id="IPR037923">
    <property type="entry name" value="HTH-like"/>
</dbReference>
<organism evidence="5 6">
    <name type="scientific">Paenibacillus tyrfis</name>
    <dbReference type="NCBI Taxonomy" id="1501230"/>
    <lineage>
        <taxon>Bacteria</taxon>
        <taxon>Bacillati</taxon>
        <taxon>Bacillota</taxon>
        <taxon>Bacilli</taxon>
        <taxon>Bacillales</taxon>
        <taxon>Paenibacillaceae</taxon>
        <taxon>Paenibacillus</taxon>
    </lineage>
</organism>
<gene>
    <name evidence="5" type="ORF">ET33_11530</name>
</gene>
<evidence type="ECO:0000259" key="4">
    <source>
        <dbReference type="PROSITE" id="PS01124"/>
    </source>
</evidence>
<dbReference type="AlphaFoldDB" id="A0A081NZN8"/>
<dbReference type="InterPro" id="IPR009057">
    <property type="entry name" value="Homeodomain-like_sf"/>
</dbReference>
<dbReference type="PANTHER" id="PTHR43280">
    <property type="entry name" value="ARAC-FAMILY TRANSCRIPTIONAL REGULATOR"/>
    <property type="match status" value="1"/>
</dbReference>
<evidence type="ECO:0000256" key="2">
    <source>
        <dbReference type="ARBA" id="ARBA00023125"/>
    </source>
</evidence>
<evidence type="ECO:0000313" key="5">
    <source>
        <dbReference type="EMBL" id="KEQ23911.1"/>
    </source>
</evidence>
<dbReference type="GO" id="GO:0003700">
    <property type="term" value="F:DNA-binding transcription factor activity"/>
    <property type="evidence" value="ECO:0007669"/>
    <property type="project" value="InterPro"/>
</dbReference>
<dbReference type="SMART" id="SM00342">
    <property type="entry name" value="HTH_ARAC"/>
    <property type="match status" value="1"/>
</dbReference>
<dbReference type="EMBL" id="JNVM01000018">
    <property type="protein sequence ID" value="KEQ23911.1"/>
    <property type="molecule type" value="Genomic_DNA"/>
</dbReference>
<protein>
    <submittedName>
        <fullName evidence="5">AraC family transcriptional regulator</fullName>
    </submittedName>
</protein>
<dbReference type="InterPro" id="IPR018062">
    <property type="entry name" value="HTH_AraC-typ_CS"/>
</dbReference>
<dbReference type="Proteomes" id="UP000028123">
    <property type="component" value="Unassembled WGS sequence"/>
</dbReference>
<proteinExistence type="predicted"/>
<keyword evidence="2" id="KW-0238">DNA-binding</keyword>
<comment type="caution">
    <text evidence="5">The sequence shown here is derived from an EMBL/GenBank/DDBJ whole genome shotgun (WGS) entry which is preliminary data.</text>
</comment>
<dbReference type="Gene3D" id="1.10.10.60">
    <property type="entry name" value="Homeodomain-like"/>
    <property type="match status" value="2"/>
</dbReference>
<feature type="domain" description="HTH araC/xylS-type" evidence="4">
    <location>
        <begin position="187"/>
        <end position="285"/>
    </location>
</feature>
<keyword evidence="3" id="KW-0804">Transcription</keyword>
<dbReference type="PRINTS" id="PR00032">
    <property type="entry name" value="HTHARAC"/>
</dbReference>
<evidence type="ECO:0000256" key="3">
    <source>
        <dbReference type="ARBA" id="ARBA00023163"/>
    </source>
</evidence>